<sequence>MTRQRYPPLFGRRIPCLEQGVPALYFSSSSEDQI</sequence>
<protein>
    <submittedName>
        <fullName evidence="1">Uncharacterized protein</fullName>
    </submittedName>
</protein>
<reference evidence="1" key="2">
    <citation type="journal article" date="2015" name="Data Brief">
        <title>Shoot transcriptome of the giant reed, Arundo donax.</title>
        <authorList>
            <person name="Barrero R.A."/>
            <person name="Guerrero F.D."/>
            <person name="Moolhuijzen P."/>
            <person name="Goolsby J.A."/>
            <person name="Tidwell J."/>
            <person name="Bellgard S.E."/>
            <person name="Bellgard M.I."/>
        </authorList>
    </citation>
    <scope>NUCLEOTIDE SEQUENCE</scope>
    <source>
        <tissue evidence="1">Shoot tissue taken approximately 20 cm above the soil surface</tissue>
    </source>
</reference>
<proteinExistence type="predicted"/>
<reference evidence="1" key="1">
    <citation type="submission" date="2014-09" db="EMBL/GenBank/DDBJ databases">
        <authorList>
            <person name="Magalhaes I.L.F."/>
            <person name="Oliveira U."/>
            <person name="Santos F.R."/>
            <person name="Vidigal T.H.D.A."/>
            <person name="Brescovit A.D."/>
            <person name="Santos A.J."/>
        </authorList>
    </citation>
    <scope>NUCLEOTIDE SEQUENCE</scope>
    <source>
        <tissue evidence="1">Shoot tissue taken approximately 20 cm above the soil surface</tissue>
    </source>
</reference>
<organism evidence="1">
    <name type="scientific">Arundo donax</name>
    <name type="common">Giant reed</name>
    <name type="synonym">Donax arundinaceus</name>
    <dbReference type="NCBI Taxonomy" id="35708"/>
    <lineage>
        <taxon>Eukaryota</taxon>
        <taxon>Viridiplantae</taxon>
        <taxon>Streptophyta</taxon>
        <taxon>Embryophyta</taxon>
        <taxon>Tracheophyta</taxon>
        <taxon>Spermatophyta</taxon>
        <taxon>Magnoliopsida</taxon>
        <taxon>Liliopsida</taxon>
        <taxon>Poales</taxon>
        <taxon>Poaceae</taxon>
        <taxon>PACMAD clade</taxon>
        <taxon>Arundinoideae</taxon>
        <taxon>Arundineae</taxon>
        <taxon>Arundo</taxon>
    </lineage>
</organism>
<dbReference type="EMBL" id="GBRH01246978">
    <property type="protein sequence ID" value="JAD50917.1"/>
    <property type="molecule type" value="Transcribed_RNA"/>
</dbReference>
<evidence type="ECO:0000313" key="1">
    <source>
        <dbReference type="EMBL" id="JAD50917.1"/>
    </source>
</evidence>
<accession>A0A0A9AUZ1</accession>
<dbReference type="AlphaFoldDB" id="A0A0A9AUZ1"/>
<name>A0A0A9AUZ1_ARUDO</name>